<dbReference type="SUPFAM" id="SSF46689">
    <property type="entry name" value="Homeodomain-like"/>
    <property type="match status" value="1"/>
</dbReference>
<keyword evidence="3" id="KW-0804">Transcription</keyword>
<organism evidence="6 7">
    <name type="scientific">Kitasatospora paranensis</name>
    <dbReference type="NCBI Taxonomy" id="258053"/>
    <lineage>
        <taxon>Bacteria</taxon>
        <taxon>Bacillati</taxon>
        <taxon>Actinomycetota</taxon>
        <taxon>Actinomycetes</taxon>
        <taxon>Kitasatosporales</taxon>
        <taxon>Streptomycetaceae</taxon>
        <taxon>Kitasatospora</taxon>
    </lineage>
</organism>
<dbReference type="PANTHER" id="PTHR47506:SF1">
    <property type="entry name" value="HTH-TYPE TRANSCRIPTIONAL REGULATOR YJDC"/>
    <property type="match status" value="1"/>
</dbReference>
<dbReference type="Pfam" id="PF00440">
    <property type="entry name" value="TetR_N"/>
    <property type="match status" value="1"/>
</dbReference>
<gene>
    <name evidence="6" type="ORF">ACFQMG_06270</name>
</gene>
<name>A0ABW2FPI9_9ACTN</name>
<keyword evidence="2 4" id="KW-0238">DNA-binding</keyword>
<feature type="DNA-binding region" description="H-T-H motif" evidence="4">
    <location>
        <begin position="29"/>
        <end position="48"/>
    </location>
</feature>
<evidence type="ECO:0000313" key="6">
    <source>
        <dbReference type="EMBL" id="MFC7179166.1"/>
    </source>
</evidence>
<dbReference type="InterPro" id="IPR001647">
    <property type="entry name" value="HTH_TetR"/>
</dbReference>
<dbReference type="SUPFAM" id="SSF48498">
    <property type="entry name" value="Tetracyclin repressor-like, C-terminal domain"/>
    <property type="match status" value="1"/>
</dbReference>
<dbReference type="Proteomes" id="UP001596435">
    <property type="component" value="Unassembled WGS sequence"/>
</dbReference>
<reference evidence="7" key="1">
    <citation type="journal article" date="2019" name="Int. J. Syst. Evol. Microbiol.">
        <title>The Global Catalogue of Microorganisms (GCM) 10K type strain sequencing project: providing services to taxonomists for standard genome sequencing and annotation.</title>
        <authorList>
            <consortium name="The Broad Institute Genomics Platform"/>
            <consortium name="The Broad Institute Genome Sequencing Center for Infectious Disease"/>
            <person name="Wu L."/>
            <person name="Ma J."/>
        </authorList>
    </citation>
    <scope>NUCLEOTIDE SEQUENCE [LARGE SCALE GENOMIC DNA]</scope>
    <source>
        <strain evidence="7">CGMCC 1.12859</strain>
    </source>
</reference>
<dbReference type="InterPro" id="IPR036271">
    <property type="entry name" value="Tet_transcr_reg_TetR-rel_C_sf"/>
</dbReference>
<evidence type="ECO:0000256" key="4">
    <source>
        <dbReference type="PROSITE-ProRule" id="PRU00335"/>
    </source>
</evidence>
<evidence type="ECO:0000256" key="1">
    <source>
        <dbReference type="ARBA" id="ARBA00023015"/>
    </source>
</evidence>
<evidence type="ECO:0000256" key="3">
    <source>
        <dbReference type="ARBA" id="ARBA00023163"/>
    </source>
</evidence>
<dbReference type="EMBL" id="JBHTAJ010000009">
    <property type="protein sequence ID" value="MFC7179166.1"/>
    <property type="molecule type" value="Genomic_DNA"/>
</dbReference>
<accession>A0ABW2FPI9</accession>
<dbReference type="Gene3D" id="1.10.357.10">
    <property type="entry name" value="Tetracycline Repressor, domain 2"/>
    <property type="match status" value="1"/>
</dbReference>
<protein>
    <submittedName>
        <fullName evidence="6">TetR/AcrR family transcriptional regulator</fullName>
    </submittedName>
</protein>
<evidence type="ECO:0000256" key="2">
    <source>
        <dbReference type="ARBA" id="ARBA00023125"/>
    </source>
</evidence>
<evidence type="ECO:0000259" key="5">
    <source>
        <dbReference type="PROSITE" id="PS50977"/>
    </source>
</evidence>
<feature type="domain" description="HTH tetR-type" evidence="5">
    <location>
        <begin position="6"/>
        <end position="66"/>
    </location>
</feature>
<dbReference type="InterPro" id="IPR009057">
    <property type="entry name" value="Homeodomain-like_sf"/>
</dbReference>
<sequence>MGRPRAFDEDDAVRAAAGLFAARGYEGTSVDDLVGTLGVHRGSLYKVFGSKRGLYLAALRRHLDEDVLPLTAAIAVADGLAAALAQAAAAYDSALAAGLLLVAAAERAAADPDTAALVDEGLTALERALAAVLAADGAAAAPPGLAQALAATVLGVRLRSRAAGGRPGAEAVLALAAHLLR</sequence>
<dbReference type="PANTHER" id="PTHR47506">
    <property type="entry name" value="TRANSCRIPTIONAL REGULATORY PROTEIN"/>
    <property type="match status" value="1"/>
</dbReference>
<keyword evidence="7" id="KW-1185">Reference proteome</keyword>
<keyword evidence="1" id="KW-0805">Transcription regulation</keyword>
<proteinExistence type="predicted"/>
<dbReference type="PROSITE" id="PS50977">
    <property type="entry name" value="HTH_TETR_2"/>
    <property type="match status" value="1"/>
</dbReference>
<dbReference type="RefSeq" id="WP_380230632.1">
    <property type="nucleotide sequence ID" value="NZ_JBHTAJ010000009.1"/>
</dbReference>
<comment type="caution">
    <text evidence="6">The sequence shown here is derived from an EMBL/GenBank/DDBJ whole genome shotgun (WGS) entry which is preliminary data.</text>
</comment>
<evidence type="ECO:0000313" key="7">
    <source>
        <dbReference type="Proteomes" id="UP001596435"/>
    </source>
</evidence>
<dbReference type="PRINTS" id="PR00455">
    <property type="entry name" value="HTHTETR"/>
</dbReference>